<dbReference type="RefSeq" id="WP_068913672.1">
    <property type="nucleotide sequence ID" value="NZ_MBEW02000007.1"/>
</dbReference>
<comment type="caution">
    <text evidence="2">The sequence shown here is derived from an EMBL/GenBank/DDBJ whole genome shotgun (WGS) entry which is preliminary data.</text>
</comment>
<accession>A0A1C0AG81</accession>
<dbReference type="Gene3D" id="1.10.260.40">
    <property type="entry name" value="lambda repressor-like DNA-binding domains"/>
    <property type="match status" value="1"/>
</dbReference>
<gene>
    <name evidence="2" type="ORF">BBG48_004570</name>
</gene>
<dbReference type="GO" id="GO:0003677">
    <property type="term" value="F:DNA binding"/>
    <property type="evidence" value="ECO:0007669"/>
    <property type="project" value="InterPro"/>
</dbReference>
<evidence type="ECO:0000313" key="2">
    <source>
        <dbReference type="EMBL" id="RDY21396.1"/>
    </source>
</evidence>
<feature type="domain" description="HTH cro/C1-type" evidence="1">
    <location>
        <begin position="7"/>
        <end position="60"/>
    </location>
</feature>
<organism evidence="2 3">
    <name type="scientific">Criibacterium bergeronii</name>
    <dbReference type="NCBI Taxonomy" id="1871336"/>
    <lineage>
        <taxon>Bacteria</taxon>
        <taxon>Bacillati</taxon>
        <taxon>Bacillota</taxon>
        <taxon>Clostridia</taxon>
        <taxon>Peptostreptococcales</taxon>
        <taxon>Filifactoraceae</taxon>
        <taxon>Criibacterium</taxon>
    </lineage>
</organism>
<reference evidence="2 3" key="1">
    <citation type="journal article" date="2016" name="Genome Announc.">
        <title>Draft Genome Sequence of Criibacterium bergeronii gen. nov., sp. nov., Strain CCRI-22567T, Isolated from a Vaginal Sample from a Woman with Bacterial Vaginosis.</title>
        <authorList>
            <person name="Maheux A.F."/>
            <person name="Berube E."/>
            <person name="Boudreau D.K."/>
            <person name="Raymond F."/>
            <person name="Corbeil J."/>
            <person name="Roy P.H."/>
            <person name="Boissinot M."/>
            <person name="Omar R.F."/>
        </authorList>
    </citation>
    <scope>NUCLEOTIDE SEQUENCE [LARGE SCALE GENOMIC DNA]</scope>
    <source>
        <strain evidence="2 3">CCRI-22567</strain>
    </source>
</reference>
<evidence type="ECO:0000259" key="1">
    <source>
        <dbReference type="PROSITE" id="PS50943"/>
    </source>
</evidence>
<dbReference type="EMBL" id="MBEW02000007">
    <property type="protein sequence ID" value="RDY21396.1"/>
    <property type="molecule type" value="Genomic_DNA"/>
</dbReference>
<dbReference type="Proteomes" id="UP000093352">
    <property type="component" value="Unassembled WGS sequence"/>
</dbReference>
<dbReference type="InterPro" id="IPR001387">
    <property type="entry name" value="Cro/C1-type_HTH"/>
</dbReference>
<sequence length="110" mass="12669">MSFSDNLNRICKEQGTTLTRVCKDLGISTSKVTAIKNGSIPNEEMMLKFAKHLACSVMDFFADDEEVIPIKHSDADEEDILRIYRTLSRRTKHEFMAMVYEFENKVDTDI</sequence>
<dbReference type="SUPFAM" id="SSF47413">
    <property type="entry name" value="lambda repressor-like DNA-binding domains"/>
    <property type="match status" value="1"/>
</dbReference>
<name>A0A1C0AG81_9FIRM</name>
<evidence type="ECO:0000313" key="3">
    <source>
        <dbReference type="Proteomes" id="UP000093352"/>
    </source>
</evidence>
<dbReference type="PROSITE" id="PS50943">
    <property type="entry name" value="HTH_CROC1"/>
    <property type="match status" value="1"/>
</dbReference>
<dbReference type="Pfam" id="PF13443">
    <property type="entry name" value="HTH_26"/>
    <property type="match status" value="1"/>
</dbReference>
<dbReference type="InterPro" id="IPR010982">
    <property type="entry name" value="Lambda_DNA-bd_dom_sf"/>
</dbReference>
<keyword evidence="3" id="KW-1185">Reference proteome</keyword>
<dbReference type="STRING" id="1871336.BBG48_06695"/>
<protein>
    <submittedName>
        <fullName evidence="2">XRE family transcriptional regulator</fullName>
    </submittedName>
</protein>
<proteinExistence type="predicted"/>
<dbReference type="AlphaFoldDB" id="A0A1C0AG81"/>